<sequence>MSIDAVAIHKQAEPANGYRSELPDHGLSTQELLQRAVLESYASAVQETILLYTLEFNHKSFVRPARVARWSAACATPEKFLCKLEDDAPYDPGQVVEFVGLPFEVKFPDKTEDNVGQFQFQVQGVGFELDADLEEAALSGGKITAILRIYVKGEELEGPAEVWPGINVKSPAIDATTGDATASGSLFDWLNRTFGYNYTPGKYPALGK</sequence>
<name>A0A120KLW2_9BACT</name>
<keyword evidence="2" id="KW-1185">Reference proteome</keyword>
<evidence type="ECO:0000313" key="1">
    <source>
        <dbReference type="EMBL" id="AMD89495.1"/>
    </source>
</evidence>
<dbReference type="AlphaFoldDB" id="A0A120KLW2"/>
<reference evidence="2" key="1">
    <citation type="submission" date="2016-02" db="EMBL/GenBank/DDBJ databases">
        <authorList>
            <person name="Holder M.E."/>
            <person name="Ajami N.J."/>
            <person name="Petrosino J.F."/>
        </authorList>
    </citation>
    <scope>NUCLEOTIDE SEQUENCE [LARGE SCALE GENOMIC DNA]</scope>
    <source>
        <strain evidence="2">CCUG 45958</strain>
    </source>
</reference>
<dbReference type="EMBL" id="CP014229">
    <property type="protein sequence ID" value="AMD89495.1"/>
    <property type="molecule type" value="Genomic_DNA"/>
</dbReference>
<gene>
    <name evidence="1" type="ORF">AXF13_04850</name>
</gene>
<accession>A0A120KLW2</accession>
<dbReference type="RefSeq" id="WP_062251866.1">
    <property type="nucleotide sequence ID" value="NZ_CP014229.1"/>
</dbReference>
<proteinExistence type="predicted"/>
<dbReference type="Proteomes" id="UP000069241">
    <property type="component" value="Chromosome"/>
</dbReference>
<protein>
    <submittedName>
        <fullName evidence="1">Uncharacterized protein</fullName>
    </submittedName>
</protein>
<organism evidence="1 2">
    <name type="scientific">Desulfovibrio fairfieldensis</name>
    <dbReference type="NCBI Taxonomy" id="44742"/>
    <lineage>
        <taxon>Bacteria</taxon>
        <taxon>Pseudomonadati</taxon>
        <taxon>Thermodesulfobacteriota</taxon>
        <taxon>Desulfovibrionia</taxon>
        <taxon>Desulfovibrionales</taxon>
        <taxon>Desulfovibrionaceae</taxon>
        <taxon>Desulfovibrio</taxon>
    </lineage>
</organism>
<dbReference type="Pfam" id="PF08875">
    <property type="entry name" value="DUF1833"/>
    <property type="match status" value="1"/>
</dbReference>
<dbReference type="KEGG" id="dfi:AXF13_04850"/>
<dbReference type="STRING" id="44742.AXF13_04850"/>
<dbReference type="InterPro" id="IPR014974">
    <property type="entry name" value="DUF1833"/>
</dbReference>
<evidence type="ECO:0000313" key="2">
    <source>
        <dbReference type="Proteomes" id="UP000069241"/>
    </source>
</evidence>